<feature type="region of interest" description="Disordered" evidence="1">
    <location>
        <begin position="1"/>
        <end position="54"/>
    </location>
</feature>
<reference evidence="2 3" key="1">
    <citation type="submission" date="2015-07" db="EMBL/GenBank/DDBJ databases">
        <title>Emmonsia species relationships and genome sequence.</title>
        <authorList>
            <consortium name="The Broad Institute Genomics Platform"/>
            <person name="Cuomo C.A."/>
            <person name="Munoz J.F."/>
            <person name="Imamovic A."/>
            <person name="Priest M.E."/>
            <person name="Young S."/>
            <person name="Clay O.K."/>
            <person name="McEwen J.G."/>
        </authorList>
    </citation>
    <scope>NUCLEOTIDE SEQUENCE [LARGE SCALE GENOMIC DNA]</scope>
    <source>
        <strain evidence="2 3">UAMH 9510</strain>
    </source>
</reference>
<evidence type="ECO:0000313" key="3">
    <source>
        <dbReference type="Proteomes" id="UP000182235"/>
    </source>
</evidence>
<gene>
    <name evidence="2" type="ORF">AJ78_03711</name>
</gene>
<dbReference type="EMBL" id="LGRN01000123">
    <property type="protein sequence ID" value="OJD16078.1"/>
    <property type="molecule type" value="Genomic_DNA"/>
</dbReference>
<feature type="compositionally biased region" description="Basic residues" evidence="1">
    <location>
        <begin position="34"/>
        <end position="50"/>
    </location>
</feature>
<evidence type="ECO:0000313" key="2">
    <source>
        <dbReference type="EMBL" id="OJD16078.1"/>
    </source>
</evidence>
<dbReference type="Proteomes" id="UP000182235">
    <property type="component" value="Unassembled WGS sequence"/>
</dbReference>
<dbReference type="OrthoDB" id="5329403at2759"/>
<sequence>MASGQPKPALTGVATGDQSQCQPGNEKSAEKSTVKKRQNKSVKNRNRKKAKMEEEEYRKSVEGFAASVDARHREFAATALFDPCRVSLQGNNCEPFIVDSTQLQPANQWQNGWGSFNSQCTRDTVGNFESHFPNHPYHSHSTTSHSSQSISIPAGGISMGSLVRSLPGTRSPDHYVIQSHGIYFGGHSDSTSSLNSEAYSGYQGPQLQSPPYLPPYQASKYCHPPEWQGPNQPVYPAGASFGNGNVISQPCTPYFPHPNYAHIPPIPQYRPAAECPSLVPNMPFDEENGAQNRESSSMVPNGWIRGALEAERHSEKESEIRNVRNLPDRQTPQLCTGPVLSRGYCNPHHDFGEELQPVAAYILEAFRSGEYADFRLILNSSAKHCPTVSFPLHSLVASRSPHLKELMKTMDPAVYPKEIHVTAAGSFSHPFALGMALEHFYGVPLIAEEQLDDNIVPGVEHNNGEDQDQLCGKNFRDLEKMNFTLGYIASATFLAESNILRRGIRLAASMICWDNLEVLLRFGISVSNFMISPVGIPSMSRGAASSPTLQPSAMLLSSSNEQVMQRGFVNGDNPDTSPYTLNRELKDVWAPQLVNEAIDFIVKYFPQNFQLDSDAYSRELLDRLSGQVGSRFYLRDISALTFGSFAAAKNCTFRKEERVMSAIFLAVPFKILKKIFSILKVKGILTMGIAEDIVFERERRRIRAVRTVKKRAGTSMGSDAKLTISKMDPIGWREEIMAVTGIPDSSPSIIKTWVGLNVPEVIEIKPKKGACRGVSCNDFFGV</sequence>
<keyword evidence="3" id="KW-1185">Reference proteome</keyword>
<protein>
    <recommendedName>
        <fullName evidence="4">BTB domain-containing protein</fullName>
    </recommendedName>
</protein>
<accession>A0A1J9PJ65</accession>
<feature type="compositionally biased region" description="Polar residues" evidence="1">
    <location>
        <begin position="16"/>
        <end position="25"/>
    </location>
</feature>
<organism evidence="2 3">
    <name type="scientific">Emergomyces pasteurianus Ep9510</name>
    <dbReference type="NCBI Taxonomy" id="1447872"/>
    <lineage>
        <taxon>Eukaryota</taxon>
        <taxon>Fungi</taxon>
        <taxon>Dikarya</taxon>
        <taxon>Ascomycota</taxon>
        <taxon>Pezizomycotina</taxon>
        <taxon>Eurotiomycetes</taxon>
        <taxon>Eurotiomycetidae</taxon>
        <taxon>Onygenales</taxon>
        <taxon>Ajellomycetaceae</taxon>
        <taxon>Emergomyces</taxon>
    </lineage>
</organism>
<evidence type="ECO:0008006" key="4">
    <source>
        <dbReference type="Google" id="ProtNLM"/>
    </source>
</evidence>
<dbReference type="AlphaFoldDB" id="A0A1J9PJ65"/>
<evidence type="ECO:0000256" key="1">
    <source>
        <dbReference type="SAM" id="MobiDB-lite"/>
    </source>
</evidence>
<comment type="caution">
    <text evidence="2">The sequence shown here is derived from an EMBL/GenBank/DDBJ whole genome shotgun (WGS) entry which is preliminary data.</text>
</comment>
<proteinExistence type="predicted"/>
<dbReference type="VEuPathDB" id="FungiDB:AJ78_03711"/>
<name>A0A1J9PJ65_9EURO</name>